<keyword evidence="1" id="KW-1133">Transmembrane helix</keyword>
<evidence type="ECO:0000313" key="2">
    <source>
        <dbReference type="EMBL" id="BBY27728.1"/>
    </source>
</evidence>
<sequence>MTAVVGYMFVGGLVVVAVIALLLFLGGKYAPQLSASSDAKTALLLTHSSAFWARWPYDRLAAAPYAELAAEAARCELMVAGLRAAMRPPRIGAKPPSVPGDYLHRRLVAYEGMLDAVRRTMAQSAPPRRPT</sequence>
<organism evidence="2 3">
    <name type="scientific">Mycolicibacterium sediminis</name>
    <dbReference type="NCBI Taxonomy" id="1286180"/>
    <lineage>
        <taxon>Bacteria</taxon>
        <taxon>Bacillati</taxon>
        <taxon>Actinomycetota</taxon>
        <taxon>Actinomycetes</taxon>
        <taxon>Mycobacteriales</taxon>
        <taxon>Mycobacteriaceae</taxon>
        <taxon>Mycolicibacterium</taxon>
    </lineage>
</organism>
<keyword evidence="1" id="KW-0812">Transmembrane</keyword>
<proteinExistence type="predicted"/>
<feature type="transmembrane region" description="Helical" evidence="1">
    <location>
        <begin position="6"/>
        <end position="25"/>
    </location>
</feature>
<dbReference type="EMBL" id="AP022588">
    <property type="protein sequence ID" value="BBY27728.1"/>
    <property type="molecule type" value="Genomic_DNA"/>
</dbReference>
<protein>
    <submittedName>
        <fullName evidence="2">Uncharacterized protein</fullName>
    </submittedName>
</protein>
<keyword evidence="1" id="KW-0472">Membrane</keyword>
<dbReference type="Proteomes" id="UP000467193">
    <property type="component" value="Chromosome"/>
</dbReference>
<evidence type="ECO:0000256" key="1">
    <source>
        <dbReference type="SAM" id="Phobius"/>
    </source>
</evidence>
<keyword evidence="3" id="KW-1185">Reference proteome</keyword>
<dbReference type="AlphaFoldDB" id="A0A7I7QMW0"/>
<dbReference type="RefSeq" id="WP_163796582.1">
    <property type="nucleotide sequence ID" value="NZ_AP022588.1"/>
</dbReference>
<accession>A0A7I7QMW0</accession>
<name>A0A7I7QMW0_9MYCO</name>
<reference evidence="2 3" key="1">
    <citation type="journal article" date="2019" name="Emerg. Microbes Infect.">
        <title>Comprehensive subspecies identification of 175 nontuberculous mycobacteria species based on 7547 genomic profiles.</title>
        <authorList>
            <person name="Matsumoto Y."/>
            <person name="Kinjo T."/>
            <person name="Motooka D."/>
            <person name="Nabeya D."/>
            <person name="Jung N."/>
            <person name="Uechi K."/>
            <person name="Horii T."/>
            <person name="Iida T."/>
            <person name="Fujita J."/>
            <person name="Nakamura S."/>
        </authorList>
    </citation>
    <scope>NUCLEOTIDE SEQUENCE [LARGE SCALE GENOMIC DNA]</scope>
    <source>
        <strain evidence="2 3">JCM 17899</strain>
    </source>
</reference>
<dbReference type="KEGG" id="msei:MSEDJ_18240"/>
<gene>
    <name evidence="2" type="ORF">MSEDJ_18240</name>
</gene>
<evidence type="ECO:0000313" key="3">
    <source>
        <dbReference type="Proteomes" id="UP000467193"/>
    </source>
</evidence>